<gene>
    <name evidence="1" type="ORF">FDG2_2024</name>
</gene>
<organism evidence="1 2">
    <name type="scientific">Candidatus Protofrankia californiensis</name>
    <dbReference type="NCBI Taxonomy" id="1839754"/>
    <lineage>
        <taxon>Bacteria</taxon>
        <taxon>Bacillati</taxon>
        <taxon>Actinomycetota</taxon>
        <taxon>Actinomycetes</taxon>
        <taxon>Frankiales</taxon>
        <taxon>Frankiaceae</taxon>
        <taxon>Protofrankia</taxon>
    </lineage>
</organism>
<name>A0A1C3NWS5_9ACTN</name>
<dbReference type="AlphaFoldDB" id="A0A1C3NWS5"/>
<dbReference type="Proteomes" id="UP000199013">
    <property type="component" value="Unassembled WGS sequence"/>
</dbReference>
<evidence type="ECO:0000313" key="1">
    <source>
        <dbReference type="EMBL" id="SBW21496.1"/>
    </source>
</evidence>
<accession>A0A1C3NWS5</accession>
<reference evidence="2" key="1">
    <citation type="submission" date="2016-02" db="EMBL/GenBank/DDBJ databases">
        <authorList>
            <person name="Wibberg D."/>
        </authorList>
    </citation>
    <scope>NUCLEOTIDE SEQUENCE [LARGE SCALE GENOMIC DNA]</scope>
</reference>
<proteinExistence type="predicted"/>
<keyword evidence="2" id="KW-1185">Reference proteome</keyword>
<protein>
    <submittedName>
        <fullName evidence="1">Uncharacterized protein</fullName>
    </submittedName>
</protein>
<sequence length="40" mass="4434">MRESELPAALRDVELVDSTAWLDAALVEASKKDRAPLLPR</sequence>
<dbReference type="EMBL" id="FLUV01000855">
    <property type="protein sequence ID" value="SBW21496.1"/>
    <property type="molecule type" value="Genomic_DNA"/>
</dbReference>
<evidence type="ECO:0000313" key="2">
    <source>
        <dbReference type="Proteomes" id="UP000199013"/>
    </source>
</evidence>